<feature type="transmembrane region" description="Helical" evidence="1">
    <location>
        <begin position="305"/>
        <end position="326"/>
    </location>
</feature>
<evidence type="ECO:0000313" key="3">
    <source>
        <dbReference type="Proteomes" id="UP000186914"/>
    </source>
</evidence>
<name>A0A1N6YPG5_9EURY</name>
<dbReference type="PANTHER" id="PTHR36840">
    <property type="entry name" value="BLL5714 PROTEIN"/>
    <property type="match status" value="1"/>
</dbReference>
<dbReference type="OrthoDB" id="214910at2157"/>
<dbReference type="Proteomes" id="UP000186914">
    <property type="component" value="Unassembled WGS sequence"/>
</dbReference>
<dbReference type="EMBL" id="FTNO01000001">
    <property type="protein sequence ID" value="SIR16452.1"/>
    <property type="molecule type" value="Genomic_DNA"/>
</dbReference>
<feature type="transmembrane region" description="Helical" evidence="1">
    <location>
        <begin position="203"/>
        <end position="225"/>
    </location>
</feature>
<keyword evidence="1" id="KW-0812">Transmembrane</keyword>
<dbReference type="InterPro" id="IPR010640">
    <property type="entry name" value="Low_temperature_requirement_A"/>
</dbReference>
<gene>
    <name evidence="2" type="ORF">SAMN05421858_1661</name>
</gene>
<feature type="transmembrane region" description="Helical" evidence="1">
    <location>
        <begin position="274"/>
        <end position="293"/>
    </location>
</feature>
<evidence type="ECO:0000313" key="2">
    <source>
        <dbReference type="EMBL" id="SIR16452.1"/>
    </source>
</evidence>
<dbReference type="RefSeq" id="WP_076429558.1">
    <property type="nucleotide sequence ID" value="NZ_FTNO01000001.1"/>
</dbReference>
<proteinExistence type="predicted"/>
<protein>
    <submittedName>
        <fullName evidence="2">Low temperature requirement protein LtrA</fullName>
    </submittedName>
</protein>
<organism evidence="2 3">
    <name type="scientific">Haladaptatus litoreus</name>
    <dbReference type="NCBI Taxonomy" id="553468"/>
    <lineage>
        <taxon>Archaea</taxon>
        <taxon>Methanobacteriati</taxon>
        <taxon>Methanobacteriota</taxon>
        <taxon>Stenosarchaea group</taxon>
        <taxon>Halobacteria</taxon>
        <taxon>Halobacteriales</taxon>
        <taxon>Haladaptataceae</taxon>
        <taxon>Haladaptatus</taxon>
    </lineage>
</organism>
<keyword evidence="3" id="KW-1185">Reference proteome</keyword>
<dbReference type="PANTHER" id="PTHR36840:SF1">
    <property type="entry name" value="BLL5714 PROTEIN"/>
    <property type="match status" value="1"/>
</dbReference>
<sequence length="387" mass="42259">MSTPDTASPSDETIDRNEQEGSVTPLELFFDLVFVFALTQITGFLVRNLTWGGVVRGVLLLAVVWWAWVGYSWLTNAIPAEEVLPARLIILLAMGTMLVVALSIPRAFSEDAVLFGVAYFVVRALHVVLYGLITPPETRDAVLRLAPGFLGAPLLLVLAGFVGNPLESVLWVLAIGVDYGIARFRGVEGFYVRASHFVERHRLIIIIALGESIVAIGVGATNLTLDANGVLAVFSGFVLIATLWWLYFDYITLAAERRLASTHGHERAVLARDSYSYIHLLMIGGIVFIALGIEQTLAHVNDPLRLIPAVALCGGGTLYLCGHNAYRYRDHGTISVPRTIAAVGSSLLIPLAVVIPALYALASLTVLFVELSMLETVRSEYRREFRI</sequence>
<keyword evidence="1" id="KW-0472">Membrane</keyword>
<feature type="transmembrane region" description="Helical" evidence="1">
    <location>
        <begin position="231"/>
        <end position="253"/>
    </location>
</feature>
<feature type="transmembrane region" description="Helical" evidence="1">
    <location>
        <begin position="53"/>
        <end position="74"/>
    </location>
</feature>
<accession>A0A1N6YPG5</accession>
<keyword evidence="1" id="KW-1133">Transmembrane helix</keyword>
<feature type="transmembrane region" description="Helical" evidence="1">
    <location>
        <begin position="347"/>
        <end position="369"/>
    </location>
</feature>
<evidence type="ECO:0000256" key="1">
    <source>
        <dbReference type="SAM" id="Phobius"/>
    </source>
</evidence>
<dbReference type="Pfam" id="PF06772">
    <property type="entry name" value="LtrA"/>
    <property type="match status" value="1"/>
</dbReference>
<dbReference type="AlphaFoldDB" id="A0A1N6YPG5"/>
<feature type="transmembrane region" description="Helical" evidence="1">
    <location>
        <begin position="28"/>
        <end position="46"/>
    </location>
</feature>
<reference evidence="3" key="1">
    <citation type="submission" date="2017-01" db="EMBL/GenBank/DDBJ databases">
        <authorList>
            <person name="Varghese N."/>
            <person name="Submissions S."/>
        </authorList>
    </citation>
    <scope>NUCLEOTIDE SEQUENCE [LARGE SCALE GENOMIC DNA]</scope>
    <source>
        <strain evidence="3">CGMCC 1.7737</strain>
    </source>
</reference>
<feature type="transmembrane region" description="Helical" evidence="1">
    <location>
        <begin position="86"/>
        <end position="105"/>
    </location>
</feature>
<feature type="transmembrane region" description="Helical" evidence="1">
    <location>
        <begin position="153"/>
        <end position="182"/>
    </location>
</feature>
<feature type="transmembrane region" description="Helical" evidence="1">
    <location>
        <begin position="112"/>
        <end position="133"/>
    </location>
</feature>